<dbReference type="EMBL" id="LKCN02000001">
    <property type="protein sequence ID" value="RCI16916.1"/>
    <property type="molecule type" value="Genomic_DNA"/>
</dbReference>
<protein>
    <submittedName>
        <fullName evidence="1">Uncharacterized protein</fullName>
    </submittedName>
</protein>
<dbReference type="STRING" id="1330021.A0A367LR35"/>
<name>A0A367LR35_9HYPO</name>
<keyword evidence="2" id="KW-1185">Reference proteome</keyword>
<proteinExistence type="predicted"/>
<dbReference type="AlphaFoldDB" id="A0A367LR35"/>
<dbReference type="Proteomes" id="UP000253664">
    <property type="component" value="Unassembled WGS sequence"/>
</dbReference>
<evidence type="ECO:0000313" key="1">
    <source>
        <dbReference type="EMBL" id="RCI16916.1"/>
    </source>
</evidence>
<gene>
    <name evidence="1" type="ORF">L249_2188</name>
</gene>
<reference evidence="1 2" key="1">
    <citation type="journal article" date="2015" name="BMC Genomics">
        <title>Insights from the genome of Ophiocordyceps polyrhachis-furcata to pathogenicity and host specificity in insect fungi.</title>
        <authorList>
            <person name="Wichadakul D."/>
            <person name="Kobmoo N."/>
            <person name="Ingsriswang S."/>
            <person name="Tangphatsornruang S."/>
            <person name="Chantasingh D."/>
            <person name="Luangsa-ard J.J."/>
            <person name="Eurwilaichitr L."/>
        </authorList>
    </citation>
    <scope>NUCLEOTIDE SEQUENCE [LARGE SCALE GENOMIC DNA]</scope>
    <source>
        <strain evidence="1 2">BCC 54312</strain>
    </source>
</reference>
<organism evidence="1 2">
    <name type="scientific">Ophiocordyceps polyrhachis-furcata BCC 54312</name>
    <dbReference type="NCBI Taxonomy" id="1330021"/>
    <lineage>
        <taxon>Eukaryota</taxon>
        <taxon>Fungi</taxon>
        <taxon>Dikarya</taxon>
        <taxon>Ascomycota</taxon>
        <taxon>Pezizomycotina</taxon>
        <taxon>Sordariomycetes</taxon>
        <taxon>Hypocreomycetidae</taxon>
        <taxon>Hypocreales</taxon>
        <taxon>Ophiocordycipitaceae</taxon>
        <taxon>Ophiocordyceps</taxon>
    </lineage>
</organism>
<comment type="caution">
    <text evidence="1">The sequence shown here is derived from an EMBL/GenBank/DDBJ whole genome shotgun (WGS) entry which is preliminary data.</text>
</comment>
<sequence>MRCRWRVGLAGGATGSAIAPRRRAFHQATALVSLERAPVRYKHLRWPEPDDWTTDEELPREYETEIWVGDKYESFVYLKPEVGTQLHSDIVRQRGSKDGIQVRSRKMGLKFYHDSRHFAHRSLSLPRLYLKSDLPMTPASHRGVTAATLWMTGEWWAITLNGGEDGTCVPL</sequence>
<dbReference type="OrthoDB" id="5330139at2759"/>
<accession>A0A367LR35</accession>
<evidence type="ECO:0000313" key="2">
    <source>
        <dbReference type="Proteomes" id="UP000253664"/>
    </source>
</evidence>